<feature type="region of interest" description="Disordered" evidence="1">
    <location>
        <begin position="27"/>
        <end position="61"/>
    </location>
</feature>
<evidence type="ECO:0000313" key="3">
    <source>
        <dbReference type="Proteomes" id="UP000246991"/>
    </source>
</evidence>
<evidence type="ECO:0000313" key="2">
    <source>
        <dbReference type="EMBL" id="PWW76440.1"/>
    </source>
</evidence>
<keyword evidence="3" id="KW-1185">Reference proteome</keyword>
<dbReference type="Proteomes" id="UP000246991">
    <property type="component" value="Unassembled WGS sequence"/>
</dbReference>
<comment type="caution">
    <text evidence="2">The sequence shown here is derived from an EMBL/GenBank/DDBJ whole genome shotgun (WGS) entry which is preliminary data.</text>
</comment>
<name>A0A317SRL5_9PEZI</name>
<evidence type="ECO:0000256" key="1">
    <source>
        <dbReference type="SAM" id="MobiDB-lite"/>
    </source>
</evidence>
<accession>A0A317SRL5</accession>
<feature type="compositionally biased region" description="Low complexity" evidence="1">
    <location>
        <begin position="113"/>
        <end position="125"/>
    </location>
</feature>
<dbReference type="EMBL" id="PYWC01000033">
    <property type="protein sequence ID" value="PWW76440.1"/>
    <property type="molecule type" value="Genomic_DNA"/>
</dbReference>
<proteinExistence type="predicted"/>
<feature type="region of interest" description="Disordered" evidence="1">
    <location>
        <begin position="106"/>
        <end position="125"/>
    </location>
</feature>
<gene>
    <name evidence="2" type="ORF">C7212DRAFT_363283</name>
</gene>
<reference evidence="2 3" key="1">
    <citation type="submission" date="2018-03" db="EMBL/GenBank/DDBJ databases">
        <title>Genomes of Pezizomycetes fungi and the evolution of truffles.</title>
        <authorList>
            <person name="Murat C."/>
            <person name="Payen T."/>
            <person name="Noel B."/>
            <person name="Kuo A."/>
            <person name="Martin F.M."/>
        </authorList>
    </citation>
    <scope>NUCLEOTIDE SEQUENCE [LARGE SCALE GENOMIC DNA]</scope>
    <source>
        <strain evidence="2">091103-1</strain>
    </source>
</reference>
<sequence>MSINNHVSAYPAVDSQSMGLFATLGNRADKATGGHTPTPPDGRKRSRPDGDDESNSESEAIPYQYQKYLFTECSFERLLTGEYSSGKSCAERKRRILGVIGETDRLFGGGGTHSPTSSSTSCSNSSGSCASIIGGSFSIGAGTSMSRSTGTGTLFGDPPAPQLERVPDHPNYSYPLNRYLNESPKDGGPTLLAGMSAMGENSSLESYRSPCSEFPTDPTLTVSRDRANRYPIELEEQEGSGIRNHRYAIIHKYPSTPRVYAVLTGVDTIGPFTTRLEWLLWQVFVCASRIGSISSYRKE</sequence>
<dbReference type="AlphaFoldDB" id="A0A317SRL5"/>
<protein>
    <submittedName>
        <fullName evidence="2">Uncharacterized protein</fullName>
    </submittedName>
</protein>
<organism evidence="2 3">
    <name type="scientific">Tuber magnatum</name>
    <name type="common">white Piedmont truffle</name>
    <dbReference type="NCBI Taxonomy" id="42249"/>
    <lineage>
        <taxon>Eukaryota</taxon>
        <taxon>Fungi</taxon>
        <taxon>Dikarya</taxon>
        <taxon>Ascomycota</taxon>
        <taxon>Pezizomycotina</taxon>
        <taxon>Pezizomycetes</taxon>
        <taxon>Pezizales</taxon>
        <taxon>Tuberaceae</taxon>
        <taxon>Tuber</taxon>
    </lineage>
</organism>